<reference evidence="10 11" key="1">
    <citation type="submission" date="2016-05" db="EMBL/GenBank/DDBJ databases">
        <title>Nuclear genome of Blastocystis sp. subtype 1 NandII.</title>
        <authorList>
            <person name="Gentekaki E."/>
            <person name="Curtis B."/>
            <person name="Stairs C."/>
            <person name="Eme L."/>
            <person name="Herman E."/>
            <person name="Klimes V."/>
            <person name="Arias M.C."/>
            <person name="Elias M."/>
            <person name="Hilliou F."/>
            <person name="Klute M."/>
            <person name="Malik S.-B."/>
            <person name="Pightling A."/>
            <person name="Rachubinski R."/>
            <person name="Salas D."/>
            <person name="Schlacht A."/>
            <person name="Suga H."/>
            <person name="Archibald J."/>
            <person name="Ball S.G."/>
            <person name="Clark G."/>
            <person name="Dacks J."/>
            <person name="Van Der Giezen M."/>
            <person name="Tsaousis A."/>
            <person name="Roger A."/>
        </authorList>
    </citation>
    <scope>NUCLEOTIDE SEQUENCE [LARGE SCALE GENOMIC DNA]</scope>
    <source>
        <strain evidence="11">ATCC 50177 / NandII</strain>
    </source>
</reference>
<dbReference type="GO" id="GO:0000398">
    <property type="term" value="P:mRNA splicing, via spliceosome"/>
    <property type="evidence" value="ECO:0007669"/>
    <property type="project" value="TreeGrafter"/>
</dbReference>
<evidence type="ECO:0000256" key="3">
    <source>
        <dbReference type="ARBA" id="ARBA00022664"/>
    </source>
</evidence>
<dbReference type="Proteomes" id="UP000078348">
    <property type="component" value="Unassembled WGS sequence"/>
</dbReference>
<dbReference type="InterPro" id="IPR010920">
    <property type="entry name" value="LSM_dom_sf"/>
</dbReference>
<accession>A0A196SL84</accession>
<keyword evidence="6" id="KW-0508">mRNA splicing</keyword>
<dbReference type="FunFam" id="2.30.30.100:FF:000053">
    <property type="entry name" value="U6 snRNA-associated Sm-like protein LSm2"/>
    <property type="match status" value="1"/>
</dbReference>
<comment type="subcellular location">
    <subcellularLocation>
        <location evidence="1">Nucleus</location>
    </subcellularLocation>
</comment>
<evidence type="ECO:0000256" key="1">
    <source>
        <dbReference type="ARBA" id="ARBA00004123"/>
    </source>
</evidence>
<dbReference type="Pfam" id="PF01423">
    <property type="entry name" value="LSM"/>
    <property type="match status" value="1"/>
</dbReference>
<keyword evidence="3" id="KW-0507">mRNA processing</keyword>
<dbReference type="InterPro" id="IPR001163">
    <property type="entry name" value="Sm_dom_euk/arc"/>
</dbReference>
<dbReference type="OrthoDB" id="10256176at2759"/>
<evidence type="ECO:0000256" key="5">
    <source>
        <dbReference type="ARBA" id="ARBA00022884"/>
    </source>
</evidence>
<comment type="caution">
    <text evidence="10">The sequence shown here is derived from an EMBL/GenBank/DDBJ whole genome shotgun (WGS) entry which is preliminary data.</text>
</comment>
<protein>
    <submittedName>
        <fullName evidence="10">U6 snRNA-associated Sm-like protein LSm2</fullName>
    </submittedName>
</protein>
<comment type="similarity">
    <text evidence="2">Belongs to the snRNP Sm proteins family.</text>
</comment>
<evidence type="ECO:0000256" key="2">
    <source>
        <dbReference type="ARBA" id="ARBA00006850"/>
    </source>
</evidence>
<dbReference type="GO" id="GO:0071013">
    <property type="term" value="C:catalytic step 2 spliceosome"/>
    <property type="evidence" value="ECO:0007669"/>
    <property type="project" value="TreeGrafter"/>
</dbReference>
<dbReference type="PANTHER" id="PTHR13829">
    <property type="entry name" value="SNRNP CORE PROTEIN FAMILY MEMBER"/>
    <property type="match status" value="1"/>
</dbReference>
<keyword evidence="4" id="KW-0747">Spliceosome</keyword>
<keyword evidence="7" id="KW-0539">Nucleus</keyword>
<dbReference type="GO" id="GO:0005688">
    <property type="term" value="C:U6 snRNP"/>
    <property type="evidence" value="ECO:0007669"/>
    <property type="project" value="TreeGrafter"/>
</dbReference>
<dbReference type="STRING" id="478820.A0A196SL84"/>
<evidence type="ECO:0000256" key="6">
    <source>
        <dbReference type="ARBA" id="ARBA00023187"/>
    </source>
</evidence>
<dbReference type="Gene3D" id="2.30.30.100">
    <property type="match status" value="1"/>
</dbReference>
<keyword evidence="11" id="KW-1185">Reference proteome</keyword>
<dbReference type="SMART" id="SM00651">
    <property type="entry name" value="Sm"/>
    <property type="match status" value="1"/>
</dbReference>
<gene>
    <name evidence="10" type="ORF">AV274_1581</name>
</gene>
<organism evidence="10 11">
    <name type="scientific">Blastocystis sp. subtype 1 (strain ATCC 50177 / NandII)</name>
    <dbReference type="NCBI Taxonomy" id="478820"/>
    <lineage>
        <taxon>Eukaryota</taxon>
        <taxon>Sar</taxon>
        <taxon>Stramenopiles</taxon>
        <taxon>Bigyra</taxon>
        <taxon>Opalozoa</taxon>
        <taxon>Opalinata</taxon>
        <taxon>Blastocystidae</taxon>
        <taxon>Blastocystis</taxon>
    </lineage>
</organism>
<dbReference type="SUPFAM" id="SSF50182">
    <property type="entry name" value="Sm-like ribonucleoproteins"/>
    <property type="match status" value="1"/>
</dbReference>
<dbReference type="AlphaFoldDB" id="A0A196SL84"/>
<dbReference type="PANTHER" id="PTHR13829:SF2">
    <property type="entry name" value="U6 SNRNA-ASSOCIATED SM-LIKE PROTEIN LSM2"/>
    <property type="match status" value="1"/>
</dbReference>
<dbReference type="PROSITE" id="PS52002">
    <property type="entry name" value="SM"/>
    <property type="match status" value="1"/>
</dbReference>
<evidence type="ECO:0000313" key="10">
    <source>
        <dbReference type="EMBL" id="OAO16674.1"/>
    </source>
</evidence>
<evidence type="ECO:0000256" key="4">
    <source>
        <dbReference type="ARBA" id="ARBA00022728"/>
    </source>
</evidence>
<sequence length="97" mass="11044">MIFLSLFSVLRDRHAVVTVELKNDIQLRGTIDSVDQYLNIKLGNVEVVNKEQYPQLSPIGDCFIRGSVIRYIHLSKLDVDEDLLLNAARTEAEELSK</sequence>
<keyword evidence="5" id="KW-0694">RNA-binding</keyword>
<proteinExistence type="inferred from homology"/>
<name>A0A196SL84_BLAHN</name>
<dbReference type="GO" id="GO:0071011">
    <property type="term" value="C:precatalytic spliceosome"/>
    <property type="evidence" value="ECO:0007669"/>
    <property type="project" value="TreeGrafter"/>
</dbReference>
<feature type="domain" description="Sm" evidence="9">
    <location>
        <begin position="4"/>
        <end position="78"/>
    </location>
</feature>
<keyword evidence="8" id="KW-0687">Ribonucleoprotein</keyword>
<dbReference type="GO" id="GO:0000932">
    <property type="term" value="C:P-body"/>
    <property type="evidence" value="ECO:0007669"/>
    <property type="project" value="TreeGrafter"/>
</dbReference>
<dbReference type="EMBL" id="LXWW01000066">
    <property type="protein sequence ID" value="OAO16674.1"/>
    <property type="molecule type" value="Genomic_DNA"/>
</dbReference>
<dbReference type="CDD" id="cd01725">
    <property type="entry name" value="LSm2"/>
    <property type="match status" value="1"/>
</dbReference>
<dbReference type="GO" id="GO:0046540">
    <property type="term" value="C:U4/U6 x U5 tri-snRNP complex"/>
    <property type="evidence" value="ECO:0007669"/>
    <property type="project" value="TreeGrafter"/>
</dbReference>
<evidence type="ECO:0000256" key="7">
    <source>
        <dbReference type="ARBA" id="ARBA00023242"/>
    </source>
</evidence>
<dbReference type="GO" id="GO:0003723">
    <property type="term" value="F:RNA binding"/>
    <property type="evidence" value="ECO:0007669"/>
    <property type="project" value="UniProtKB-KW"/>
</dbReference>
<evidence type="ECO:0000313" key="11">
    <source>
        <dbReference type="Proteomes" id="UP000078348"/>
    </source>
</evidence>
<dbReference type="GO" id="GO:1990726">
    <property type="term" value="C:Lsm1-7-Pat1 complex"/>
    <property type="evidence" value="ECO:0007669"/>
    <property type="project" value="TreeGrafter"/>
</dbReference>
<evidence type="ECO:0000256" key="8">
    <source>
        <dbReference type="ARBA" id="ARBA00023274"/>
    </source>
</evidence>
<dbReference type="InterPro" id="IPR016654">
    <property type="entry name" value="U6_snRNA_Lsm2"/>
</dbReference>
<evidence type="ECO:0000259" key="9">
    <source>
        <dbReference type="PROSITE" id="PS52002"/>
    </source>
</evidence>
<dbReference type="InterPro" id="IPR047575">
    <property type="entry name" value="Sm"/>
</dbReference>